<evidence type="ECO:0000313" key="1">
    <source>
        <dbReference type="EMBL" id="MFD2555246.1"/>
    </source>
</evidence>
<name>A0ABW5L5X2_9SPHI</name>
<evidence type="ECO:0000313" key="2">
    <source>
        <dbReference type="Proteomes" id="UP001597440"/>
    </source>
</evidence>
<comment type="caution">
    <text evidence="1">The sequence shown here is derived from an EMBL/GenBank/DDBJ whole genome shotgun (WGS) entry which is preliminary data.</text>
</comment>
<proteinExistence type="predicted"/>
<organism evidence="1 2">
    <name type="scientific">Sphingobacterium tabacisoli</name>
    <dbReference type="NCBI Taxonomy" id="2044855"/>
    <lineage>
        <taxon>Bacteria</taxon>
        <taxon>Pseudomonadati</taxon>
        <taxon>Bacteroidota</taxon>
        <taxon>Sphingobacteriia</taxon>
        <taxon>Sphingobacteriales</taxon>
        <taxon>Sphingobacteriaceae</taxon>
        <taxon>Sphingobacterium</taxon>
    </lineage>
</organism>
<dbReference type="RefSeq" id="WP_210353604.1">
    <property type="nucleotide sequence ID" value="NZ_JAEQMU010000001.1"/>
</dbReference>
<reference evidence="2" key="1">
    <citation type="journal article" date="2019" name="Int. J. Syst. Evol. Microbiol.">
        <title>The Global Catalogue of Microorganisms (GCM) 10K type strain sequencing project: providing services to taxonomists for standard genome sequencing and annotation.</title>
        <authorList>
            <consortium name="The Broad Institute Genomics Platform"/>
            <consortium name="The Broad Institute Genome Sequencing Center for Infectious Disease"/>
            <person name="Wu L."/>
            <person name="Ma J."/>
        </authorList>
    </citation>
    <scope>NUCLEOTIDE SEQUENCE [LARGE SCALE GENOMIC DNA]</scope>
    <source>
        <strain evidence="2">KCTC 52298</strain>
    </source>
</reference>
<dbReference type="Proteomes" id="UP001597440">
    <property type="component" value="Unassembled WGS sequence"/>
</dbReference>
<accession>A0ABW5L5X2</accession>
<gene>
    <name evidence="1" type="ORF">ACFSQW_12640</name>
</gene>
<sequence length="181" mass="20787">MIYPEKLLPNASETFEVNGHPVMIPKCKVDFMKWAGTPLSYTFGGKPIVDHKGIPMFAEMAILNNFKDDGWDGRWVETYGKPRLAPIYLSEWIDKDYKSQVHAPIDHKMVNMLLQLVTKENGNNFGGCWDVVTWKDDNIIFAESKRSKKDAIQSTQNRWLAAALEVGFTTDNFLMVEWQLI</sequence>
<keyword evidence="2" id="KW-1185">Reference proteome</keyword>
<protein>
    <recommendedName>
        <fullName evidence="3">VRR-NUC domain-containing protein</fullName>
    </recommendedName>
</protein>
<evidence type="ECO:0008006" key="3">
    <source>
        <dbReference type="Google" id="ProtNLM"/>
    </source>
</evidence>
<dbReference type="EMBL" id="JBHULD010000014">
    <property type="protein sequence ID" value="MFD2555246.1"/>
    <property type="molecule type" value="Genomic_DNA"/>
</dbReference>